<dbReference type="OrthoDB" id="907479at2759"/>
<protein>
    <submittedName>
        <fullName evidence="13">Putative transmembrane ascorbate ferrireductase 3</fullName>
    </submittedName>
</protein>
<evidence type="ECO:0000256" key="9">
    <source>
        <dbReference type="ARBA" id="ARBA00023004"/>
    </source>
</evidence>
<feature type="transmembrane region" description="Helical" evidence="11">
    <location>
        <begin position="167"/>
        <end position="186"/>
    </location>
</feature>
<feature type="transmembrane region" description="Helical" evidence="11">
    <location>
        <begin position="12"/>
        <end position="37"/>
    </location>
</feature>
<dbReference type="CDD" id="cd08766">
    <property type="entry name" value="Cyt_b561_ACYB-1_like"/>
    <property type="match status" value="1"/>
</dbReference>
<dbReference type="EMBL" id="RXIC02000025">
    <property type="protein sequence ID" value="KAB1205916.1"/>
    <property type="molecule type" value="Genomic_DNA"/>
</dbReference>
<comment type="caution">
    <text evidence="13">The sequence shown here is derived from an EMBL/GenBank/DDBJ whole genome shotgun (WGS) entry which is preliminary data.</text>
</comment>
<dbReference type="InterPro" id="IPR006593">
    <property type="entry name" value="Cyt_b561/ferric_Rdtase_TM"/>
</dbReference>
<feature type="transmembrane region" description="Helical" evidence="11">
    <location>
        <begin position="57"/>
        <end position="77"/>
    </location>
</feature>
<keyword evidence="9" id="KW-0408">Iron</keyword>
<keyword evidence="7" id="KW-0249">Electron transport</keyword>
<feature type="transmembrane region" description="Helical" evidence="11">
    <location>
        <begin position="198"/>
        <end position="219"/>
    </location>
</feature>
<dbReference type="FunFam" id="1.20.120.1770:FF:000005">
    <property type="entry name" value="Probable transmembrane ascorbate ferrireductase 3"/>
    <property type="match status" value="1"/>
</dbReference>
<evidence type="ECO:0000313" key="13">
    <source>
        <dbReference type="EMBL" id="KAB1205916.1"/>
    </source>
</evidence>
<name>A0A6A1V0S5_9ROSI</name>
<reference evidence="13 14" key="1">
    <citation type="journal article" date="2019" name="Plant Biotechnol. J.">
        <title>The red bayberry genome and genetic basis of sex determination.</title>
        <authorList>
            <person name="Jia H.M."/>
            <person name="Jia H.J."/>
            <person name="Cai Q.L."/>
            <person name="Wang Y."/>
            <person name="Zhao H.B."/>
            <person name="Yang W.F."/>
            <person name="Wang G.Y."/>
            <person name="Li Y.H."/>
            <person name="Zhan D.L."/>
            <person name="Shen Y.T."/>
            <person name="Niu Q.F."/>
            <person name="Chang L."/>
            <person name="Qiu J."/>
            <person name="Zhao L."/>
            <person name="Xie H.B."/>
            <person name="Fu W.Y."/>
            <person name="Jin J."/>
            <person name="Li X.W."/>
            <person name="Jiao Y."/>
            <person name="Zhou C.C."/>
            <person name="Tu T."/>
            <person name="Chai C.Y."/>
            <person name="Gao J.L."/>
            <person name="Fan L.J."/>
            <person name="van de Weg E."/>
            <person name="Wang J.Y."/>
            <person name="Gao Z.S."/>
        </authorList>
    </citation>
    <scope>NUCLEOTIDE SEQUENCE [LARGE SCALE GENOMIC DNA]</scope>
    <source>
        <tissue evidence="13">Leaves</tissue>
    </source>
</reference>
<dbReference type="AlphaFoldDB" id="A0A6A1V0S5"/>
<feature type="domain" description="Cytochrome b561" evidence="12">
    <location>
        <begin position="18"/>
        <end position="217"/>
    </location>
</feature>
<evidence type="ECO:0000256" key="5">
    <source>
        <dbReference type="ARBA" id="ARBA00022692"/>
    </source>
</evidence>
<comment type="subcellular location">
    <subcellularLocation>
        <location evidence="2">Membrane</location>
        <topology evidence="2">Multi-pass membrane protein</topology>
    </subcellularLocation>
</comment>
<evidence type="ECO:0000259" key="12">
    <source>
        <dbReference type="PROSITE" id="PS50939"/>
    </source>
</evidence>
<evidence type="ECO:0000313" key="14">
    <source>
        <dbReference type="Proteomes" id="UP000516437"/>
    </source>
</evidence>
<dbReference type="PANTHER" id="PTHR10106:SF15">
    <property type="entry name" value="TRANSMEMBRANE ASCORBATE FERRIREDUCTASE 3-RELATED"/>
    <property type="match status" value="1"/>
</dbReference>
<dbReference type="SMART" id="SM00665">
    <property type="entry name" value="B561"/>
    <property type="match status" value="1"/>
</dbReference>
<dbReference type="Proteomes" id="UP000516437">
    <property type="component" value="Chromosome 7"/>
</dbReference>
<keyword evidence="14" id="KW-1185">Reference proteome</keyword>
<organism evidence="13 14">
    <name type="scientific">Morella rubra</name>
    <name type="common">Chinese bayberry</name>
    <dbReference type="NCBI Taxonomy" id="262757"/>
    <lineage>
        <taxon>Eukaryota</taxon>
        <taxon>Viridiplantae</taxon>
        <taxon>Streptophyta</taxon>
        <taxon>Embryophyta</taxon>
        <taxon>Tracheophyta</taxon>
        <taxon>Spermatophyta</taxon>
        <taxon>Magnoliopsida</taxon>
        <taxon>eudicotyledons</taxon>
        <taxon>Gunneridae</taxon>
        <taxon>Pentapetalae</taxon>
        <taxon>rosids</taxon>
        <taxon>fabids</taxon>
        <taxon>Fagales</taxon>
        <taxon>Myricaceae</taxon>
        <taxon>Morella</taxon>
    </lineage>
</organism>
<proteinExistence type="predicted"/>
<evidence type="ECO:0000256" key="1">
    <source>
        <dbReference type="ARBA" id="ARBA00001970"/>
    </source>
</evidence>
<dbReference type="PROSITE" id="PS50939">
    <property type="entry name" value="CYTOCHROME_B561"/>
    <property type="match status" value="1"/>
</dbReference>
<evidence type="ECO:0000256" key="7">
    <source>
        <dbReference type="ARBA" id="ARBA00022982"/>
    </source>
</evidence>
<evidence type="ECO:0000256" key="8">
    <source>
        <dbReference type="ARBA" id="ARBA00022989"/>
    </source>
</evidence>
<dbReference type="Pfam" id="PF03188">
    <property type="entry name" value="Cytochrom_B561"/>
    <property type="match status" value="1"/>
</dbReference>
<dbReference type="InterPro" id="IPR043205">
    <property type="entry name" value="CYB561/CYBRD1-like"/>
</dbReference>
<evidence type="ECO:0000256" key="6">
    <source>
        <dbReference type="ARBA" id="ARBA00022723"/>
    </source>
</evidence>
<dbReference type="GO" id="GO:0016020">
    <property type="term" value="C:membrane"/>
    <property type="evidence" value="ECO:0007669"/>
    <property type="project" value="UniProtKB-SubCell"/>
</dbReference>
<dbReference type="PANTHER" id="PTHR10106">
    <property type="entry name" value="CYTOCHROME B561-RELATED"/>
    <property type="match status" value="1"/>
</dbReference>
<evidence type="ECO:0000256" key="11">
    <source>
        <dbReference type="SAM" id="Phobius"/>
    </source>
</evidence>
<accession>A0A6A1V0S5</accession>
<keyword evidence="4" id="KW-0349">Heme</keyword>
<keyword evidence="8 11" id="KW-1133">Transmembrane helix</keyword>
<gene>
    <name evidence="13" type="ORF">CJ030_MR7G027899</name>
</gene>
<keyword evidence="10 11" id="KW-0472">Membrane</keyword>
<evidence type="ECO:0000256" key="10">
    <source>
        <dbReference type="ARBA" id="ARBA00023136"/>
    </source>
</evidence>
<evidence type="ECO:0000256" key="4">
    <source>
        <dbReference type="ARBA" id="ARBA00022617"/>
    </source>
</evidence>
<dbReference type="Gene3D" id="1.20.120.1770">
    <property type="match status" value="1"/>
</dbReference>
<keyword evidence="5 11" id="KW-0812">Transmembrane</keyword>
<keyword evidence="3" id="KW-0813">Transport</keyword>
<evidence type="ECO:0000256" key="2">
    <source>
        <dbReference type="ARBA" id="ARBA00004141"/>
    </source>
</evidence>
<keyword evidence="6" id="KW-0479">Metal-binding</keyword>
<sequence length="222" mass="25413">MDVERELFRRSASRITVVAHVFGLLALVLLLVWLLHYRGGLDYDSENSYRVFNVHPFLMYFGFIFMAGEGMMAYKTVFGSHDVKKLTHMLLHLLAICLGVVGLCAVFKFHDMESMEDVYSLHSWIGIGTFSLFCLQWLVGFATFMFPRASKPTRERIFPWHISGGRALLYMSICAALTGLLEKATFLDLHHHYESRLINFTGLSILIFGILVDLSVAMARYR</sequence>
<dbReference type="GO" id="GO:0016491">
    <property type="term" value="F:oxidoreductase activity"/>
    <property type="evidence" value="ECO:0007669"/>
    <property type="project" value="InterPro"/>
</dbReference>
<dbReference type="GO" id="GO:0046872">
    <property type="term" value="F:metal ion binding"/>
    <property type="evidence" value="ECO:0007669"/>
    <property type="project" value="UniProtKB-KW"/>
</dbReference>
<evidence type="ECO:0000256" key="3">
    <source>
        <dbReference type="ARBA" id="ARBA00022448"/>
    </source>
</evidence>
<feature type="transmembrane region" description="Helical" evidence="11">
    <location>
        <begin position="121"/>
        <end position="146"/>
    </location>
</feature>
<feature type="transmembrane region" description="Helical" evidence="11">
    <location>
        <begin position="89"/>
        <end position="109"/>
    </location>
</feature>
<comment type="cofactor">
    <cofactor evidence="1">
        <name>heme b</name>
        <dbReference type="ChEBI" id="CHEBI:60344"/>
    </cofactor>
</comment>